<evidence type="ECO:0000313" key="7">
    <source>
        <dbReference type="EMBL" id="KAG9460659.1"/>
    </source>
</evidence>
<dbReference type="InterPro" id="IPR051287">
    <property type="entry name" value="TCR_variable_region"/>
</dbReference>
<dbReference type="PROSITE" id="PS50835">
    <property type="entry name" value="IG_LIKE"/>
    <property type="match status" value="1"/>
</dbReference>
<feature type="non-terminal residue" evidence="7">
    <location>
        <position position="1"/>
    </location>
</feature>
<evidence type="ECO:0000313" key="8">
    <source>
        <dbReference type="Proteomes" id="UP000770717"/>
    </source>
</evidence>
<feature type="domain" description="Ig-like" evidence="6">
    <location>
        <begin position="5"/>
        <end position="103"/>
    </location>
</feature>
<evidence type="ECO:0000256" key="5">
    <source>
        <dbReference type="ARBA" id="ARBA00043266"/>
    </source>
</evidence>
<evidence type="ECO:0000256" key="1">
    <source>
        <dbReference type="ARBA" id="ARBA00022729"/>
    </source>
</evidence>
<dbReference type="PANTHER" id="PTHR19367:SF18">
    <property type="entry name" value="T CELL RECEPTOR ALPHA VARIABLE 16"/>
    <property type="match status" value="1"/>
</dbReference>
<evidence type="ECO:0000256" key="2">
    <source>
        <dbReference type="ARBA" id="ARBA00023130"/>
    </source>
</evidence>
<accession>A0A8J6E5D2</accession>
<keyword evidence="1" id="KW-0732">Signal</keyword>
<dbReference type="GO" id="GO:0002250">
    <property type="term" value="P:adaptive immune response"/>
    <property type="evidence" value="ECO:0007669"/>
    <property type="project" value="UniProtKB-KW"/>
</dbReference>
<organism evidence="7 8">
    <name type="scientific">Eleutherodactylus coqui</name>
    <name type="common">Puerto Rican coqui</name>
    <dbReference type="NCBI Taxonomy" id="57060"/>
    <lineage>
        <taxon>Eukaryota</taxon>
        <taxon>Metazoa</taxon>
        <taxon>Chordata</taxon>
        <taxon>Craniata</taxon>
        <taxon>Vertebrata</taxon>
        <taxon>Euteleostomi</taxon>
        <taxon>Amphibia</taxon>
        <taxon>Batrachia</taxon>
        <taxon>Anura</taxon>
        <taxon>Neobatrachia</taxon>
        <taxon>Hyloidea</taxon>
        <taxon>Eleutherodactylidae</taxon>
        <taxon>Eleutherodactylinae</taxon>
        <taxon>Eleutherodactylus</taxon>
        <taxon>Eleutherodactylus</taxon>
    </lineage>
</organism>
<keyword evidence="2" id="KW-1064">Adaptive immunity</keyword>
<dbReference type="OrthoDB" id="8947657at2759"/>
<evidence type="ECO:0000259" key="6">
    <source>
        <dbReference type="PROSITE" id="PS50835"/>
    </source>
</evidence>
<proteinExistence type="predicted"/>
<gene>
    <name evidence="7" type="ORF">GDO78_020362</name>
</gene>
<comment type="caution">
    <text evidence="7">The sequence shown here is derived from an EMBL/GenBank/DDBJ whole genome shotgun (WGS) entry which is preliminary data.</text>
</comment>
<dbReference type="Pfam" id="PF07686">
    <property type="entry name" value="V-set"/>
    <property type="match status" value="1"/>
</dbReference>
<keyword evidence="4" id="KW-0393">Immunoglobulin domain</keyword>
<reference evidence="7" key="1">
    <citation type="thesis" date="2020" institute="ProQuest LLC" country="789 East Eisenhower Parkway, Ann Arbor, MI, USA">
        <title>Comparative Genomics and Chromosome Evolution.</title>
        <authorList>
            <person name="Mudd A.B."/>
        </authorList>
    </citation>
    <scope>NUCLEOTIDE SEQUENCE</scope>
    <source>
        <strain evidence="7">HN-11 Male</strain>
        <tissue evidence="7">Kidney and liver</tissue>
    </source>
</reference>
<evidence type="ECO:0000256" key="4">
    <source>
        <dbReference type="ARBA" id="ARBA00023319"/>
    </source>
</evidence>
<dbReference type="AlphaFoldDB" id="A0A8J6E5D2"/>
<name>A0A8J6E5D2_ELECQ</name>
<dbReference type="PANTHER" id="PTHR19367">
    <property type="entry name" value="T-CELL RECEPTOR ALPHA CHAIN V REGION"/>
    <property type="match status" value="1"/>
</dbReference>
<keyword evidence="5" id="KW-0391">Immunity</keyword>
<sequence length="103" mass="11827">CTLGQTVTQSPLNALISEGGEVTLGCSYDQSANNMFWYIQKPGQTIKLLLSTYTKDSDLEEEYRGHMFPLFDKTNRKFPLNITNIRMSDTAMYYCVFSATLYW</sequence>
<dbReference type="Proteomes" id="UP000770717">
    <property type="component" value="Unassembled WGS sequence"/>
</dbReference>
<keyword evidence="8" id="KW-1185">Reference proteome</keyword>
<protein>
    <recommendedName>
        <fullName evidence="6">Ig-like domain-containing protein</fullName>
    </recommendedName>
</protein>
<keyword evidence="3" id="KW-0675">Receptor</keyword>
<dbReference type="InterPro" id="IPR013783">
    <property type="entry name" value="Ig-like_fold"/>
</dbReference>
<dbReference type="GO" id="GO:0042101">
    <property type="term" value="C:T cell receptor complex"/>
    <property type="evidence" value="ECO:0007669"/>
    <property type="project" value="UniProtKB-KW"/>
</dbReference>
<dbReference type="Gene3D" id="2.60.40.10">
    <property type="entry name" value="Immunoglobulins"/>
    <property type="match status" value="1"/>
</dbReference>
<feature type="non-terminal residue" evidence="7">
    <location>
        <position position="103"/>
    </location>
</feature>
<dbReference type="InterPro" id="IPR013106">
    <property type="entry name" value="Ig_V-set"/>
</dbReference>
<dbReference type="SUPFAM" id="SSF48726">
    <property type="entry name" value="Immunoglobulin"/>
    <property type="match status" value="1"/>
</dbReference>
<evidence type="ECO:0000256" key="3">
    <source>
        <dbReference type="ARBA" id="ARBA00023170"/>
    </source>
</evidence>
<dbReference type="InterPro" id="IPR007110">
    <property type="entry name" value="Ig-like_dom"/>
</dbReference>
<dbReference type="InterPro" id="IPR036179">
    <property type="entry name" value="Ig-like_dom_sf"/>
</dbReference>
<dbReference type="SMART" id="SM00406">
    <property type="entry name" value="IGv"/>
    <property type="match status" value="1"/>
</dbReference>
<keyword evidence="5" id="KW-1279">T cell receptor</keyword>
<dbReference type="EMBL" id="WNTK01049299">
    <property type="protein sequence ID" value="KAG9460659.1"/>
    <property type="molecule type" value="Genomic_DNA"/>
</dbReference>